<sequence>MPLQPPSESEILTSYLLHPSPLPTILPYKSFLALLPPGASAASARQHPTELKRLYRDLQYQRDVIVHDVSQRIEDECRRSVELTARLGRQIRREEEQRGRKRKRNGEDEGVDNSDVDAEEQEQETHFDTALHGGQPLGTTLPTATAKHNHTTTTLLEAMASATRSLSDEIADLEKEIAALHKESQDMIGNLSDLPYDGRSAREVSPTATEFTIETTEEERHEQEEQYQRALEIERSNKKFTDWLQKLMTEGRPARRSHEGSKTIETQAID</sequence>
<dbReference type="InterPro" id="IPR018565">
    <property type="entry name" value="Nkp2/Cnl2"/>
</dbReference>
<dbReference type="PANTHER" id="PTHR28064:SF1">
    <property type="entry name" value="INNER KINETOCHORE SUBUNIT NKP2"/>
    <property type="match status" value="1"/>
</dbReference>
<feature type="region of interest" description="Disordered" evidence="2">
    <location>
        <begin position="250"/>
        <end position="270"/>
    </location>
</feature>
<gene>
    <name evidence="3" type="ORF">Z520_07244</name>
</gene>
<dbReference type="OrthoDB" id="2311687at2759"/>
<dbReference type="GO" id="GO:0007059">
    <property type="term" value="P:chromosome segregation"/>
    <property type="evidence" value="ECO:0007669"/>
    <property type="project" value="TreeGrafter"/>
</dbReference>
<feature type="compositionally biased region" description="Acidic residues" evidence="2">
    <location>
        <begin position="108"/>
        <end position="122"/>
    </location>
</feature>
<organism evidence="3 4">
    <name type="scientific">Fonsecaea multimorphosa CBS 102226</name>
    <dbReference type="NCBI Taxonomy" id="1442371"/>
    <lineage>
        <taxon>Eukaryota</taxon>
        <taxon>Fungi</taxon>
        <taxon>Dikarya</taxon>
        <taxon>Ascomycota</taxon>
        <taxon>Pezizomycotina</taxon>
        <taxon>Eurotiomycetes</taxon>
        <taxon>Chaetothyriomycetidae</taxon>
        <taxon>Chaetothyriales</taxon>
        <taxon>Herpotrichiellaceae</taxon>
        <taxon>Fonsecaea</taxon>
    </lineage>
</organism>
<dbReference type="Pfam" id="PF09447">
    <property type="entry name" value="Cnl2_NKP2"/>
    <property type="match status" value="1"/>
</dbReference>
<reference evidence="3 4" key="1">
    <citation type="submission" date="2015-01" db="EMBL/GenBank/DDBJ databases">
        <title>The Genome Sequence of Fonsecaea multimorphosa CBS 102226.</title>
        <authorList>
            <consortium name="The Broad Institute Genomics Platform"/>
            <person name="Cuomo C."/>
            <person name="de Hoog S."/>
            <person name="Gorbushina A."/>
            <person name="Stielow B."/>
            <person name="Teixiera M."/>
            <person name="Abouelleil A."/>
            <person name="Chapman S.B."/>
            <person name="Priest M."/>
            <person name="Young S.K."/>
            <person name="Wortman J."/>
            <person name="Nusbaum C."/>
            <person name="Birren B."/>
        </authorList>
    </citation>
    <scope>NUCLEOTIDE SEQUENCE [LARGE SCALE GENOMIC DNA]</scope>
    <source>
        <strain evidence="3 4">CBS 102226</strain>
    </source>
</reference>
<dbReference type="EMBL" id="KN848075">
    <property type="protein sequence ID" value="KIX97130.1"/>
    <property type="molecule type" value="Genomic_DNA"/>
</dbReference>
<evidence type="ECO:0000256" key="2">
    <source>
        <dbReference type="SAM" id="MobiDB-lite"/>
    </source>
</evidence>
<evidence type="ECO:0000313" key="4">
    <source>
        <dbReference type="Proteomes" id="UP000053411"/>
    </source>
</evidence>
<evidence type="ECO:0000256" key="1">
    <source>
        <dbReference type="SAM" id="Coils"/>
    </source>
</evidence>
<dbReference type="GeneID" id="27712990"/>
<dbReference type="VEuPathDB" id="FungiDB:Z520_07244"/>
<name>A0A0D2H5K1_9EURO</name>
<feature type="region of interest" description="Disordered" evidence="2">
    <location>
        <begin position="93"/>
        <end position="144"/>
    </location>
</feature>
<dbReference type="STRING" id="1442371.A0A0D2H5K1"/>
<accession>A0A0D2H5K1</accession>
<keyword evidence="1" id="KW-0175">Coiled coil</keyword>
<feature type="compositionally biased region" description="Basic and acidic residues" evidence="2">
    <location>
        <begin position="252"/>
        <end position="262"/>
    </location>
</feature>
<keyword evidence="4" id="KW-1185">Reference proteome</keyword>
<dbReference type="Proteomes" id="UP000053411">
    <property type="component" value="Unassembled WGS sequence"/>
</dbReference>
<dbReference type="AlphaFoldDB" id="A0A0D2H5K1"/>
<evidence type="ECO:0000313" key="3">
    <source>
        <dbReference type="EMBL" id="KIX97130.1"/>
    </source>
</evidence>
<dbReference type="PANTHER" id="PTHR28064">
    <property type="entry name" value="INNER KINETOCHORE SUBUNIT NKP2"/>
    <property type="match status" value="1"/>
</dbReference>
<protein>
    <submittedName>
        <fullName evidence="3">Uncharacterized protein</fullName>
    </submittedName>
</protein>
<dbReference type="RefSeq" id="XP_016631253.1">
    <property type="nucleotide sequence ID" value="XM_016777743.1"/>
</dbReference>
<feature type="coiled-coil region" evidence="1">
    <location>
        <begin position="156"/>
        <end position="233"/>
    </location>
</feature>
<proteinExistence type="predicted"/>
<dbReference type="GO" id="GO:0031511">
    <property type="term" value="C:Mis6-Sim4 complex"/>
    <property type="evidence" value="ECO:0007669"/>
    <property type="project" value="TreeGrafter"/>
</dbReference>